<evidence type="ECO:0000313" key="2">
    <source>
        <dbReference type="Proteomes" id="UP000770717"/>
    </source>
</evidence>
<accession>A0A8J6EVQ3</accession>
<dbReference type="AlphaFoldDB" id="A0A8J6EVQ3"/>
<dbReference type="EMBL" id="WNTK01000011">
    <property type="protein sequence ID" value="KAG9476289.1"/>
    <property type="molecule type" value="Genomic_DNA"/>
</dbReference>
<organism evidence="1 2">
    <name type="scientific">Eleutherodactylus coqui</name>
    <name type="common">Puerto Rican coqui</name>
    <dbReference type="NCBI Taxonomy" id="57060"/>
    <lineage>
        <taxon>Eukaryota</taxon>
        <taxon>Metazoa</taxon>
        <taxon>Chordata</taxon>
        <taxon>Craniata</taxon>
        <taxon>Vertebrata</taxon>
        <taxon>Euteleostomi</taxon>
        <taxon>Amphibia</taxon>
        <taxon>Batrachia</taxon>
        <taxon>Anura</taxon>
        <taxon>Neobatrachia</taxon>
        <taxon>Hyloidea</taxon>
        <taxon>Eleutherodactylidae</taxon>
        <taxon>Eleutherodactylinae</taxon>
        <taxon>Eleutherodactylus</taxon>
        <taxon>Eleutherodactylus</taxon>
    </lineage>
</organism>
<comment type="caution">
    <text evidence="1">The sequence shown here is derived from an EMBL/GenBank/DDBJ whole genome shotgun (WGS) entry which is preliminary data.</text>
</comment>
<protein>
    <submittedName>
        <fullName evidence="1">Uncharacterized protein</fullName>
    </submittedName>
</protein>
<proteinExistence type="predicted"/>
<name>A0A8J6EVQ3_ELECQ</name>
<dbReference type="Proteomes" id="UP000770717">
    <property type="component" value="Unassembled WGS sequence"/>
</dbReference>
<evidence type="ECO:0000313" key="1">
    <source>
        <dbReference type="EMBL" id="KAG9476289.1"/>
    </source>
</evidence>
<reference evidence="1" key="1">
    <citation type="thesis" date="2020" institute="ProQuest LLC" country="789 East Eisenhower Parkway, Ann Arbor, MI, USA">
        <title>Comparative Genomics and Chromosome Evolution.</title>
        <authorList>
            <person name="Mudd A.B."/>
        </authorList>
    </citation>
    <scope>NUCLEOTIDE SEQUENCE</scope>
    <source>
        <strain evidence="1">HN-11 Male</strain>
        <tissue evidence="1">Kidney and liver</tissue>
    </source>
</reference>
<keyword evidence="2" id="KW-1185">Reference proteome</keyword>
<gene>
    <name evidence="1" type="ORF">GDO78_003058</name>
</gene>
<sequence length="80" mass="8923">MKQSHLIQIILHCSSDPCAGMMDFNLINYVKPVDKPHIQDYYYYGVLINLMGAIIINNKIVASKASVTRVSGSSAKDCYI</sequence>